<keyword evidence="2" id="KW-0812">Transmembrane</keyword>
<dbReference type="RefSeq" id="WP_255059675.1">
    <property type="nucleotide sequence ID" value="NZ_JANDBD010000003.1"/>
</dbReference>
<dbReference type="InterPro" id="IPR025519">
    <property type="entry name" value="DUF4407"/>
</dbReference>
<sequence length="457" mass="49047">MCDDGFTHAGVMTPPQLNITEFPGVSMFDKRFPAALTWPRGIAYAIAAVVLGVVVGELAAMLIFAGSSDRRLDDQAVRGADTAPAVVAAAGDLERARQARAALDDDVTEASRRRDDALVVARCEFSAAPQCPPTRITGVPGAGPGLRTADEFLADAQRSLDRAESERDRLAPALDAAVAADQAALTRARDAAIAGADRGFGARWLAMNAHTLASPAAIVLRALLTGVFVLAFLFPLLLRISRAKTTEDRRASALAERERADIEADTAIAVKKAEVRAAVETMWAERELESARLAVAAQAEIDSEEQRRRVASALEVPTRVASERVPEVVAESPVDEPAALPAVRETLPARRTVLPVVPEVAEAAARWMRPFVPPIIASAIDTTTRPLRAARQVYEETEEIHFSLRRSHRVSVTTEQTEDTAEPVEEVLVVEVDGPKRPAHSAIRAGDDVRELPPADS</sequence>
<dbReference type="Proteomes" id="UP001651690">
    <property type="component" value="Unassembled WGS sequence"/>
</dbReference>
<gene>
    <name evidence="3" type="ORF">NM203_09895</name>
</gene>
<evidence type="ECO:0000313" key="3">
    <source>
        <dbReference type="EMBL" id="MCP9272496.1"/>
    </source>
</evidence>
<keyword evidence="2" id="KW-0472">Membrane</keyword>
<feature type="region of interest" description="Disordered" evidence="1">
    <location>
        <begin position="435"/>
        <end position="457"/>
    </location>
</feature>
<feature type="compositionally biased region" description="Basic and acidic residues" evidence="1">
    <location>
        <begin position="445"/>
        <end position="457"/>
    </location>
</feature>
<dbReference type="EMBL" id="JANDBD010000003">
    <property type="protein sequence ID" value="MCP9272496.1"/>
    <property type="molecule type" value="Genomic_DNA"/>
</dbReference>
<keyword evidence="2" id="KW-1133">Transmembrane helix</keyword>
<evidence type="ECO:0000256" key="1">
    <source>
        <dbReference type="SAM" id="MobiDB-lite"/>
    </source>
</evidence>
<protein>
    <submittedName>
        <fullName evidence="3">DUF4407 domain-containing protein</fullName>
    </submittedName>
</protein>
<accession>A0ABT1M024</accession>
<keyword evidence="4" id="KW-1185">Reference proteome</keyword>
<evidence type="ECO:0000313" key="4">
    <source>
        <dbReference type="Proteomes" id="UP001651690"/>
    </source>
</evidence>
<dbReference type="Pfam" id="PF14362">
    <property type="entry name" value="DUF4407"/>
    <property type="match status" value="1"/>
</dbReference>
<reference evidence="3 4" key="1">
    <citation type="submission" date="2022-06" db="EMBL/GenBank/DDBJ databases">
        <title>Mycolicibacterium sp. CAU 1645 isolated from seawater.</title>
        <authorList>
            <person name="Kim W."/>
        </authorList>
    </citation>
    <scope>NUCLEOTIDE SEQUENCE [LARGE SCALE GENOMIC DNA]</scope>
    <source>
        <strain evidence="3 4">CAU 1645</strain>
    </source>
</reference>
<feature type="transmembrane region" description="Helical" evidence="2">
    <location>
        <begin position="42"/>
        <end position="65"/>
    </location>
</feature>
<comment type="caution">
    <text evidence="3">The sequence shown here is derived from an EMBL/GenBank/DDBJ whole genome shotgun (WGS) entry which is preliminary data.</text>
</comment>
<name>A0ABT1M024_9MYCO</name>
<feature type="transmembrane region" description="Helical" evidence="2">
    <location>
        <begin position="218"/>
        <end position="238"/>
    </location>
</feature>
<proteinExistence type="predicted"/>
<evidence type="ECO:0000256" key="2">
    <source>
        <dbReference type="SAM" id="Phobius"/>
    </source>
</evidence>
<organism evidence="3 4">
    <name type="scientific">Mycolicibacterium arenosum</name>
    <dbReference type="NCBI Taxonomy" id="2952157"/>
    <lineage>
        <taxon>Bacteria</taxon>
        <taxon>Bacillati</taxon>
        <taxon>Actinomycetota</taxon>
        <taxon>Actinomycetes</taxon>
        <taxon>Mycobacteriales</taxon>
        <taxon>Mycobacteriaceae</taxon>
        <taxon>Mycolicibacterium</taxon>
    </lineage>
</organism>